<keyword evidence="6" id="KW-1185">Reference proteome</keyword>
<dbReference type="AlphaFoldDB" id="A0A316A144"/>
<evidence type="ECO:0000313" key="6">
    <source>
        <dbReference type="Proteomes" id="UP000254051"/>
    </source>
</evidence>
<dbReference type="SUPFAM" id="SSF54862">
    <property type="entry name" value="4Fe-4S ferredoxins"/>
    <property type="match status" value="1"/>
</dbReference>
<dbReference type="PROSITE" id="PS51379">
    <property type="entry name" value="4FE4S_FER_2"/>
    <property type="match status" value="2"/>
</dbReference>
<dbReference type="Pfam" id="PF12838">
    <property type="entry name" value="Fer4_7"/>
    <property type="match status" value="1"/>
</dbReference>
<evidence type="ECO:0000256" key="3">
    <source>
        <dbReference type="ARBA" id="ARBA00023014"/>
    </source>
</evidence>
<proteinExistence type="predicted"/>
<accession>A0A316A144</accession>
<protein>
    <submittedName>
        <fullName evidence="5">Coenzyme F420-reducing hydrogenase, beta subunit</fullName>
    </submittedName>
</protein>
<dbReference type="GO" id="GO:0046872">
    <property type="term" value="F:metal ion binding"/>
    <property type="evidence" value="ECO:0007669"/>
    <property type="project" value="UniProtKB-KW"/>
</dbReference>
<evidence type="ECO:0000259" key="4">
    <source>
        <dbReference type="PROSITE" id="PS51379"/>
    </source>
</evidence>
<dbReference type="PROSITE" id="PS00198">
    <property type="entry name" value="4FE4S_FER_1"/>
    <property type="match status" value="1"/>
</dbReference>
<feature type="domain" description="4Fe-4S ferredoxin-type" evidence="4">
    <location>
        <begin position="390"/>
        <end position="420"/>
    </location>
</feature>
<dbReference type="Pfam" id="PF04230">
    <property type="entry name" value="PS_pyruv_trans"/>
    <property type="match status" value="1"/>
</dbReference>
<dbReference type="InterPro" id="IPR007525">
    <property type="entry name" value="FrhB_FdhB_C"/>
</dbReference>
<organism evidence="5 6">
    <name type="scientific">Faecalicatena contorta</name>
    <dbReference type="NCBI Taxonomy" id="39482"/>
    <lineage>
        <taxon>Bacteria</taxon>
        <taxon>Bacillati</taxon>
        <taxon>Bacillota</taxon>
        <taxon>Clostridia</taxon>
        <taxon>Lachnospirales</taxon>
        <taxon>Lachnospiraceae</taxon>
        <taxon>Faecalicatena</taxon>
    </lineage>
</organism>
<dbReference type="Proteomes" id="UP000254051">
    <property type="component" value="Unassembled WGS sequence"/>
</dbReference>
<keyword evidence="1" id="KW-0479">Metal-binding</keyword>
<dbReference type="InterPro" id="IPR017900">
    <property type="entry name" value="4Fe4S_Fe_S_CS"/>
</dbReference>
<reference evidence="6" key="1">
    <citation type="submission" date="2017-07" db="EMBL/GenBank/DDBJ databases">
        <authorList>
            <person name="Varghese N."/>
            <person name="Submissions S."/>
        </authorList>
    </citation>
    <scope>NUCLEOTIDE SEQUENCE [LARGE SCALE GENOMIC DNA]</scope>
    <source>
        <strain evidence="6">NLAE-zl-C134</strain>
    </source>
</reference>
<dbReference type="InterPro" id="IPR052977">
    <property type="entry name" value="Polyferredoxin-like_ET"/>
</dbReference>
<dbReference type="PANTHER" id="PTHR43193:SF2">
    <property type="entry name" value="POLYFERREDOXIN PROTEIN FWDF"/>
    <property type="match status" value="1"/>
</dbReference>
<dbReference type="GO" id="GO:0051536">
    <property type="term" value="F:iron-sulfur cluster binding"/>
    <property type="evidence" value="ECO:0007669"/>
    <property type="project" value="UniProtKB-KW"/>
</dbReference>
<feature type="domain" description="4Fe-4S ferredoxin-type" evidence="4">
    <location>
        <begin position="426"/>
        <end position="457"/>
    </location>
</feature>
<dbReference type="Gene3D" id="3.30.70.20">
    <property type="match status" value="1"/>
</dbReference>
<dbReference type="PANTHER" id="PTHR43193">
    <property type="match status" value="1"/>
</dbReference>
<dbReference type="EMBL" id="UHJJ01000002">
    <property type="protein sequence ID" value="SUQ13117.1"/>
    <property type="molecule type" value="Genomic_DNA"/>
</dbReference>
<sequence length="779" mass="89695">MKVGLCTPYKILNYGTKLQAYAVQKKIESLGFEVEIINFVRRSDLRPNKLVHRYFNSEFVHNKLQKRNLKQIENEKYKQGIVKRLDAINSFDSTHYNVTKTIKGFSGLVKVAKEYSAVVCGSDQIWLPSNVYNPTVTLEFASKGCKRIAFAPSFGVNNVPLNTEKEYIKFLNAMDFISIREKQGQDIIKKLIDKEVPVILDPTLSVEKKIWEELASTGRKLTNEKYIFCYFLGSNRKHREYVKRLAEKNKLKIVTLPHFIEYNEADDALSDYQFYDVTPCDFLRLIRDASYVCTDSFHASVFSVLFKKQFYTFERFASIESNSTNSRIYSLLEQLGLEKRLIVDLEQDNTSYLNENDYQEVYNKLNALRINTDTYLENAFSDIKKVKKKKGFTVPEDINCCGCSACASICPKGCIKMILRQEDGFHYPVIDNMDACINCGLCNKVCPNKEEKNILHSFREAYFAMCTDDEIRKASSSGGIFGTIAEYILEKQGYVCAAKYNNNFKVCHSIISEKDLLPQLLGSKYSESDLEDSFVKIKKLLDDDNTVMFCGTPCQVHGLKSFLQKEYKKLFCVDLLCYGIQSPNAWEKYLNEMKKEDQMISYINMRDKSNSWQDYSMSIKYDDGSRYLGEKSKDMYLKSYTEGLFLRPSCYSCSLKAFPRSSDLTVGDFWDIDAICREKNDHIGASIVIPQSEKGLAFIDKMKQEGNIVSELVNMSRLDKEHPLFCLSAKKNKKSLKFYEMINNEKCSFSKAVVLNAPSKLETNARIVVRALKKKLRLR</sequence>
<dbReference type="Pfam" id="PF04432">
    <property type="entry name" value="FrhB_FdhB_C"/>
    <property type="match status" value="1"/>
</dbReference>
<evidence type="ECO:0000313" key="5">
    <source>
        <dbReference type="EMBL" id="SUQ13117.1"/>
    </source>
</evidence>
<evidence type="ECO:0000256" key="2">
    <source>
        <dbReference type="ARBA" id="ARBA00023004"/>
    </source>
</evidence>
<keyword evidence="3" id="KW-0411">Iron-sulfur</keyword>
<name>A0A316A144_9FIRM</name>
<keyword evidence="2" id="KW-0408">Iron</keyword>
<gene>
    <name evidence="5" type="ORF">SAMN05216529_102335</name>
</gene>
<dbReference type="OrthoDB" id="430408at2"/>
<dbReference type="InterPro" id="IPR007345">
    <property type="entry name" value="Polysacch_pyruvyl_Trfase"/>
</dbReference>
<dbReference type="InterPro" id="IPR017896">
    <property type="entry name" value="4Fe4S_Fe-S-bd"/>
</dbReference>
<evidence type="ECO:0000256" key="1">
    <source>
        <dbReference type="ARBA" id="ARBA00022723"/>
    </source>
</evidence>